<dbReference type="Gene3D" id="3.30.110.190">
    <property type="match status" value="1"/>
</dbReference>
<reference evidence="2" key="1">
    <citation type="journal article" date="2019" name="Int. J. Syst. Evol. Microbiol.">
        <title>The Global Catalogue of Microorganisms (GCM) 10K type strain sequencing project: providing services to taxonomists for standard genome sequencing and annotation.</title>
        <authorList>
            <consortium name="The Broad Institute Genomics Platform"/>
            <consortium name="The Broad Institute Genome Sequencing Center for Infectious Disease"/>
            <person name="Wu L."/>
            <person name="Ma J."/>
        </authorList>
    </citation>
    <scope>NUCLEOTIDE SEQUENCE [LARGE SCALE GENOMIC DNA]</scope>
    <source>
        <strain evidence="2">CGMCC 4.7645</strain>
    </source>
</reference>
<keyword evidence="2" id="KW-1185">Reference proteome</keyword>
<dbReference type="Proteomes" id="UP001597417">
    <property type="component" value="Unassembled WGS sequence"/>
</dbReference>
<organism evidence="1 2">
    <name type="scientific">Amycolatopsis pigmentata</name>
    <dbReference type="NCBI Taxonomy" id="450801"/>
    <lineage>
        <taxon>Bacteria</taxon>
        <taxon>Bacillati</taxon>
        <taxon>Actinomycetota</taxon>
        <taxon>Actinomycetes</taxon>
        <taxon>Pseudonocardiales</taxon>
        <taxon>Pseudonocardiaceae</taxon>
        <taxon>Amycolatopsis</taxon>
    </lineage>
</organism>
<dbReference type="EMBL" id="JBHUKR010000007">
    <property type="protein sequence ID" value="MFD2417485.1"/>
    <property type="molecule type" value="Genomic_DNA"/>
</dbReference>
<protein>
    <submittedName>
        <fullName evidence="1">Abi-alpha family protein</fullName>
    </submittedName>
</protein>
<evidence type="ECO:0000313" key="1">
    <source>
        <dbReference type="EMBL" id="MFD2417485.1"/>
    </source>
</evidence>
<sequence length="191" mass="20042">MAGEDESVLRRAARLVGVVLAGSSALGDPDGAVSAADPLRVAMKDLLDASAEFDHEQAREDLYVTVLRQLTPDEARIVSVLATGVAFPAVDVVGRDRVVLRNASTVGEAAGVVLLEEVPAYLTRLAGLGLVDIDGENAELGAQYEILATSSLVRTALASAKRGKLVRRTARISGFGSRFWAACDPAKSRAL</sequence>
<proteinExistence type="predicted"/>
<dbReference type="RefSeq" id="WP_378265284.1">
    <property type="nucleotide sequence ID" value="NZ_JBHUKR010000007.1"/>
</dbReference>
<evidence type="ECO:0000313" key="2">
    <source>
        <dbReference type="Proteomes" id="UP001597417"/>
    </source>
</evidence>
<dbReference type="Pfam" id="PF14337">
    <property type="entry name" value="Abi_alpha"/>
    <property type="match status" value="1"/>
</dbReference>
<dbReference type="InterPro" id="IPR025506">
    <property type="entry name" value="Abi_alpha"/>
</dbReference>
<gene>
    <name evidence="1" type="ORF">ACFSXZ_14230</name>
</gene>
<comment type="caution">
    <text evidence="1">The sequence shown here is derived from an EMBL/GenBank/DDBJ whole genome shotgun (WGS) entry which is preliminary data.</text>
</comment>
<name>A0ABW5FS83_9PSEU</name>
<accession>A0ABW5FS83</accession>